<accession>A0A6J4T3Q7</accession>
<feature type="compositionally biased region" description="Low complexity" evidence="1">
    <location>
        <begin position="177"/>
        <end position="189"/>
    </location>
</feature>
<reference evidence="2" key="1">
    <citation type="submission" date="2020-02" db="EMBL/GenBank/DDBJ databases">
        <authorList>
            <person name="Meier V. D."/>
        </authorList>
    </citation>
    <scope>NUCLEOTIDE SEQUENCE</scope>
    <source>
        <strain evidence="2">AVDCRST_MAG45</strain>
    </source>
</reference>
<name>A0A6J4T3Q7_9ACTN</name>
<sequence>APGHLRRRVGPPRRRPARQGDRRRLEGARGRSAGRAAERAGAARVGTRRGCRGGGRGVGGGGHSGERPAAPAADSRPGQADRHRPQLPLARRRGGARPAGHADLLRQVPQRPRRPRRRGSPARCEREGRLRGGGRLRGRPPRPRCRRGRRVGPHRRLHPAERPLGPRPPDGHAAVDAGQGLRRLGPLRTGPRHPRRGRPVRRHRDRARAQRRDHAAGLDGRPDPPRPGAAGLPLRPDDPRARRRRLHGHAGGGREPAPPARVARARRRARRRLAPARAPRDPDRL</sequence>
<feature type="compositionally biased region" description="Basic residues" evidence="1">
    <location>
        <begin position="111"/>
        <end position="120"/>
    </location>
</feature>
<feature type="compositionally biased region" description="Basic residues" evidence="1">
    <location>
        <begin position="132"/>
        <end position="157"/>
    </location>
</feature>
<feature type="compositionally biased region" description="Basic residues" evidence="1">
    <location>
        <begin position="263"/>
        <end position="274"/>
    </location>
</feature>
<evidence type="ECO:0000313" key="2">
    <source>
        <dbReference type="EMBL" id="CAA9513346.1"/>
    </source>
</evidence>
<feature type="compositionally biased region" description="Low complexity" evidence="1">
    <location>
        <begin position="30"/>
        <end position="45"/>
    </location>
</feature>
<protein>
    <submittedName>
        <fullName evidence="2">Fumarylacetoacetate hydrolase family protein</fullName>
    </submittedName>
</protein>
<dbReference type="GO" id="GO:0016787">
    <property type="term" value="F:hydrolase activity"/>
    <property type="evidence" value="ECO:0007669"/>
    <property type="project" value="UniProtKB-KW"/>
</dbReference>
<keyword evidence="2" id="KW-0378">Hydrolase</keyword>
<evidence type="ECO:0000256" key="1">
    <source>
        <dbReference type="SAM" id="MobiDB-lite"/>
    </source>
</evidence>
<proteinExistence type="predicted"/>
<organism evidence="2">
    <name type="scientific">uncultured Solirubrobacterales bacterium</name>
    <dbReference type="NCBI Taxonomy" id="768556"/>
    <lineage>
        <taxon>Bacteria</taxon>
        <taxon>Bacillati</taxon>
        <taxon>Actinomycetota</taxon>
        <taxon>Thermoleophilia</taxon>
        <taxon>Solirubrobacterales</taxon>
        <taxon>environmental samples</taxon>
    </lineage>
</organism>
<dbReference type="AlphaFoldDB" id="A0A6J4T3Q7"/>
<feature type="compositionally biased region" description="Basic and acidic residues" evidence="1">
    <location>
        <begin position="207"/>
        <end position="224"/>
    </location>
</feature>
<gene>
    <name evidence="2" type="ORF">AVDCRST_MAG45-2046</name>
</gene>
<feature type="compositionally biased region" description="Basic residues" evidence="1">
    <location>
        <begin position="1"/>
        <end position="17"/>
    </location>
</feature>
<feature type="compositionally biased region" description="Basic residues" evidence="1">
    <location>
        <begin position="190"/>
        <end position="206"/>
    </location>
</feature>
<feature type="compositionally biased region" description="Basic and acidic residues" evidence="1">
    <location>
        <begin position="18"/>
        <end position="29"/>
    </location>
</feature>
<feature type="compositionally biased region" description="Gly residues" evidence="1">
    <location>
        <begin position="52"/>
        <end position="63"/>
    </location>
</feature>
<feature type="non-terminal residue" evidence="2">
    <location>
        <position position="285"/>
    </location>
</feature>
<dbReference type="EMBL" id="CADCVU010000173">
    <property type="protein sequence ID" value="CAA9513346.1"/>
    <property type="molecule type" value="Genomic_DNA"/>
</dbReference>
<feature type="non-terminal residue" evidence="2">
    <location>
        <position position="1"/>
    </location>
</feature>
<feature type="region of interest" description="Disordered" evidence="1">
    <location>
        <begin position="1"/>
        <end position="285"/>
    </location>
</feature>